<feature type="non-terminal residue" evidence="5">
    <location>
        <position position="1"/>
    </location>
</feature>
<dbReference type="CDD" id="cd00446">
    <property type="entry name" value="GrpE"/>
    <property type="match status" value="1"/>
</dbReference>
<evidence type="ECO:0000313" key="5">
    <source>
        <dbReference type="EMBL" id="KAG9509707.1"/>
    </source>
</evidence>
<dbReference type="PANTHER" id="PTHR21237">
    <property type="entry name" value="GRPE PROTEIN"/>
    <property type="match status" value="1"/>
</dbReference>
<keyword evidence="2" id="KW-0143">Chaperone</keyword>
<dbReference type="InterPro" id="IPR000740">
    <property type="entry name" value="GrpE"/>
</dbReference>
<sequence>MALVSAQTFRLISKQLLRRTALRTASSESNQDKTAAQDAATDPLTRQVEELKIENAQLLEDIKAIDDKYKRALADMENQRQRYNRLIAETKEFAVHGFCKDLIEITDVMSMALQNIKPEEVGKDNYEGISMIDKRIVSIFKKHGLISLNPKGEKFDPNKHQAMFEIPDASKEPGTVGEVVKVGWQLHDRIVRPAMVGVWKRPEA</sequence>
<evidence type="ECO:0000256" key="2">
    <source>
        <dbReference type="ARBA" id="ARBA00023186"/>
    </source>
</evidence>
<evidence type="ECO:0000256" key="3">
    <source>
        <dbReference type="RuleBase" id="RU004478"/>
    </source>
</evidence>
<dbReference type="InterPro" id="IPR009012">
    <property type="entry name" value="GrpE_head"/>
</dbReference>
<dbReference type="SUPFAM" id="SSF51064">
    <property type="entry name" value="Head domain of nucleotide exchange factor GrpE"/>
    <property type="match status" value="1"/>
</dbReference>
<accession>A0ABQ7S8F8</accession>
<keyword evidence="6" id="KW-1185">Reference proteome</keyword>
<protein>
    <submittedName>
        <fullName evidence="5">GrpE protein-like 1, mitochondrial</fullName>
    </submittedName>
</protein>
<gene>
    <name evidence="5" type="primary">GRPEL1</name>
    <name evidence="5" type="ORF">GZH46_01768</name>
</gene>
<dbReference type="PANTHER" id="PTHR21237:SF23">
    <property type="entry name" value="GRPE PROTEIN HOMOLOG, MITOCHONDRIAL"/>
    <property type="match status" value="1"/>
</dbReference>
<name>A0ABQ7S8F8_9ACAR</name>
<proteinExistence type="inferred from homology"/>
<dbReference type="InterPro" id="IPR013805">
    <property type="entry name" value="GrpE_CC"/>
</dbReference>
<keyword evidence="4" id="KW-0175">Coiled coil</keyword>
<dbReference type="Proteomes" id="UP000825002">
    <property type="component" value="Unassembled WGS sequence"/>
</dbReference>
<comment type="caution">
    <text evidence="5">The sequence shown here is derived from an EMBL/GenBank/DDBJ whole genome shotgun (WGS) entry which is preliminary data.</text>
</comment>
<dbReference type="Gene3D" id="2.30.22.10">
    <property type="entry name" value="Head domain of nucleotide exchange factor GrpE"/>
    <property type="match status" value="1"/>
</dbReference>
<dbReference type="SUPFAM" id="SSF58014">
    <property type="entry name" value="Coiled-coil domain of nucleotide exchange factor GrpE"/>
    <property type="match status" value="1"/>
</dbReference>
<evidence type="ECO:0000256" key="4">
    <source>
        <dbReference type="SAM" id="Coils"/>
    </source>
</evidence>
<dbReference type="PRINTS" id="PR00773">
    <property type="entry name" value="GRPEPROTEIN"/>
</dbReference>
<dbReference type="HAMAP" id="MF_01151">
    <property type="entry name" value="GrpE"/>
    <property type="match status" value="1"/>
</dbReference>
<dbReference type="Pfam" id="PF01025">
    <property type="entry name" value="GrpE"/>
    <property type="match status" value="1"/>
</dbReference>
<dbReference type="Gene3D" id="3.90.20.20">
    <property type="match status" value="1"/>
</dbReference>
<feature type="coiled-coil region" evidence="4">
    <location>
        <begin position="48"/>
        <end position="93"/>
    </location>
</feature>
<reference evidence="5 6" key="1">
    <citation type="submission" date="2020-10" db="EMBL/GenBank/DDBJ databases">
        <authorList>
            <person name="Klimov P.B."/>
            <person name="Dyachkov S.M."/>
            <person name="Chetverikov P.E."/>
        </authorList>
    </citation>
    <scope>NUCLEOTIDE SEQUENCE [LARGE SCALE GENOMIC DNA]</scope>
    <source>
        <strain evidence="5">BMOC 18-1129-001#AD2665</strain>
        <tissue evidence="5">Entire mites</tissue>
    </source>
</reference>
<comment type="similarity">
    <text evidence="1 3">Belongs to the GrpE family.</text>
</comment>
<organism evidence="5 6">
    <name type="scientific">Fragariocoptes setiger</name>
    <dbReference type="NCBI Taxonomy" id="1670756"/>
    <lineage>
        <taxon>Eukaryota</taxon>
        <taxon>Metazoa</taxon>
        <taxon>Ecdysozoa</taxon>
        <taxon>Arthropoda</taxon>
        <taxon>Chelicerata</taxon>
        <taxon>Arachnida</taxon>
        <taxon>Acari</taxon>
        <taxon>Acariformes</taxon>
        <taxon>Trombidiformes</taxon>
        <taxon>Prostigmata</taxon>
        <taxon>Eupodina</taxon>
        <taxon>Eriophyoidea</taxon>
        <taxon>Phytoptidae</taxon>
        <taxon>Fragariocoptes</taxon>
    </lineage>
</organism>
<evidence type="ECO:0000313" key="6">
    <source>
        <dbReference type="Proteomes" id="UP000825002"/>
    </source>
</evidence>
<evidence type="ECO:0000256" key="1">
    <source>
        <dbReference type="ARBA" id="ARBA00009054"/>
    </source>
</evidence>
<dbReference type="EMBL" id="JAIFTH010000370">
    <property type="protein sequence ID" value="KAG9509707.1"/>
    <property type="molecule type" value="Genomic_DNA"/>
</dbReference>